<dbReference type="PANTHER" id="PTHR30006:SF15">
    <property type="entry name" value="IRON-UTILIZATION PERIPLASMIC PROTEIN"/>
    <property type="match status" value="1"/>
</dbReference>
<dbReference type="Gene3D" id="3.40.190.10">
    <property type="entry name" value="Periplasmic binding protein-like II"/>
    <property type="match status" value="2"/>
</dbReference>
<sequence length="341" mass="37256">MIAVGLVFLAACSGDGGSESASADPGVVNVYSHRHYDTDQELFLRFTESTGILVNVQTASADELITRLETEGADTQADILVTVDAGRLQRARARGLLRGVSSETLDKNVPANLRDPEGYWYGLTQRGRVIVYAKDRVSPDDLSTYEDLADPKWRGKILVRSSENIYNQSLLASIIAVRGDEEAERWAEGVVQNMARTPQGSDRDQVRDVAAGVGDLAIVNTYYLGLLFNGEDEGDRALADQVGVFFPNQSDRGAHMNVSGAGVTAYSPNPDNALLLLEFLTDTEAQTGYAEANYEYPVKPGIEWAETLIGWGEFRPDTLNLSVLGELNARAVMLFDRAGWR</sequence>
<dbReference type="EMBL" id="UINC01001046">
    <property type="protein sequence ID" value="SUZ68881.1"/>
    <property type="molecule type" value="Genomic_DNA"/>
</dbReference>
<dbReference type="PIRSF" id="PIRSF002825">
    <property type="entry name" value="CfbpA"/>
    <property type="match status" value="1"/>
</dbReference>
<name>A0A381PPC4_9ZZZZ</name>
<dbReference type="AlphaFoldDB" id="A0A381PPC4"/>
<evidence type="ECO:0000313" key="3">
    <source>
        <dbReference type="EMBL" id="SUZ68881.1"/>
    </source>
</evidence>
<organism evidence="3">
    <name type="scientific">marine metagenome</name>
    <dbReference type="NCBI Taxonomy" id="408172"/>
    <lineage>
        <taxon>unclassified sequences</taxon>
        <taxon>metagenomes</taxon>
        <taxon>ecological metagenomes</taxon>
    </lineage>
</organism>
<dbReference type="SUPFAM" id="SSF53850">
    <property type="entry name" value="Periplasmic binding protein-like II"/>
    <property type="match status" value="1"/>
</dbReference>
<protein>
    <recommendedName>
        <fullName evidence="4">Fe(3+) ABC transporter substrate-binding protein</fullName>
    </recommendedName>
</protein>
<dbReference type="GO" id="GO:0030288">
    <property type="term" value="C:outer membrane-bounded periplasmic space"/>
    <property type="evidence" value="ECO:0007669"/>
    <property type="project" value="TreeGrafter"/>
</dbReference>
<keyword evidence="2" id="KW-0732">Signal</keyword>
<dbReference type="Pfam" id="PF13343">
    <property type="entry name" value="SBP_bac_6"/>
    <property type="match status" value="1"/>
</dbReference>
<accession>A0A381PPC4</accession>
<comment type="similarity">
    <text evidence="1">Belongs to the bacterial solute-binding protein 1 family.</text>
</comment>
<evidence type="ECO:0008006" key="4">
    <source>
        <dbReference type="Google" id="ProtNLM"/>
    </source>
</evidence>
<gene>
    <name evidence="3" type="ORF">METZ01_LOCUS21735</name>
</gene>
<evidence type="ECO:0000256" key="1">
    <source>
        <dbReference type="ARBA" id="ARBA00008520"/>
    </source>
</evidence>
<dbReference type="PANTHER" id="PTHR30006">
    <property type="entry name" value="THIAMINE-BINDING PERIPLASMIC PROTEIN-RELATED"/>
    <property type="match status" value="1"/>
</dbReference>
<dbReference type="CDD" id="cd13542">
    <property type="entry name" value="PBP2_FutA1_ilke"/>
    <property type="match status" value="1"/>
</dbReference>
<evidence type="ECO:0000256" key="2">
    <source>
        <dbReference type="ARBA" id="ARBA00022729"/>
    </source>
</evidence>
<dbReference type="InterPro" id="IPR026045">
    <property type="entry name" value="Ferric-bd"/>
</dbReference>
<proteinExistence type="inferred from homology"/>
<reference evidence="3" key="1">
    <citation type="submission" date="2018-05" db="EMBL/GenBank/DDBJ databases">
        <authorList>
            <person name="Lanie J.A."/>
            <person name="Ng W.-L."/>
            <person name="Kazmierczak K.M."/>
            <person name="Andrzejewski T.M."/>
            <person name="Davidsen T.M."/>
            <person name="Wayne K.J."/>
            <person name="Tettelin H."/>
            <person name="Glass J.I."/>
            <person name="Rusch D."/>
            <person name="Podicherti R."/>
            <person name="Tsui H.-C.T."/>
            <person name="Winkler M.E."/>
        </authorList>
    </citation>
    <scope>NUCLEOTIDE SEQUENCE</scope>
</reference>